<name>R0KZJ4_ANAPL</name>
<sequence>MAEGNTRKEYERTVKKDRKIAARQGPEGRGPSTPRCSSTPSKLLGEEGETRPTADPSGDICNRRASTASVLEHIACSKKGKEEAEEESGPPSLFSKASGGITENASFGIGKYLDVFPPLIKMHSSSLLNCCIISGIDVAGFLFFILIIGWHFQCALEHYYSPNDNSQCSNSFVASAAEGIRQNLYREEKPRSCYVNTLDYSVYFCPFTTGSPGRKLPKLTPPPPSLLTPQTGSGPAGHLPRYCCGPARVSLRHRLRNKVNIGLAAELSLFPCSNSPLFACGCLSEIKHQKAVFLEGKAFPPCVTGPGLGFAGARPPGCPIALSAGDELSARMPAWPMLSRFITQGPFPVDLFEVVFIPQQELDGTCWGPPQPIPLLPSLASAATYVSSRLWVTATAGDI</sequence>
<keyword evidence="4" id="KW-1185">Reference proteome</keyword>
<evidence type="ECO:0000256" key="2">
    <source>
        <dbReference type="SAM" id="Phobius"/>
    </source>
</evidence>
<feature type="transmembrane region" description="Helical" evidence="2">
    <location>
        <begin position="127"/>
        <end position="152"/>
    </location>
</feature>
<organism evidence="3 4">
    <name type="scientific">Anas platyrhynchos</name>
    <name type="common">Mallard</name>
    <name type="synonym">Anas boschas</name>
    <dbReference type="NCBI Taxonomy" id="8839"/>
    <lineage>
        <taxon>Eukaryota</taxon>
        <taxon>Metazoa</taxon>
        <taxon>Chordata</taxon>
        <taxon>Craniata</taxon>
        <taxon>Vertebrata</taxon>
        <taxon>Euteleostomi</taxon>
        <taxon>Archelosauria</taxon>
        <taxon>Archosauria</taxon>
        <taxon>Dinosauria</taxon>
        <taxon>Saurischia</taxon>
        <taxon>Theropoda</taxon>
        <taxon>Coelurosauria</taxon>
        <taxon>Aves</taxon>
        <taxon>Neognathae</taxon>
        <taxon>Galloanserae</taxon>
        <taxon>Anseriformes</taxon>
        <taxon>Anatidae</taxon>
        <taxon>Anatinae</taxon>
        <taxon>Anas</taxon>
    </lineage>
</organism>
<gene>
    <name evidence="3" type="ORF">Anapl_17315</name>
</gene>
<keyword evidence="2" id="KW-0472">Membrane</keyword>
<proteinExistence type="predicted"/>
<feature type="compositionally biased region" description="Basic and acidic residues" evidence="1">
    <location>
        <begin position="1"/>
        <end position="14"/>
    </location>
</feature>
<feature type="region of interest" description="Disordered" evidence="1">
    <location>
        <begin position="215"/>
        <end position="234"/>
    </location>
</feature>
<evidence type="ECO:0000313" key="4">
    <source>
        <dbReference type="Proteomes" id="UP000296049"/>
    </source>
</evidence>
<keyword evidence="2" id="KW-0812">Transmembrane</keyword>
<evidence type="ECO:0000256" key="1">
    <source>
        <dbReference type="SAM" id="MobiDB-lite"/>
    </source>
</evidence>
<dbReference type="Proteomes" id="UP000296049">
    <property type="component" value="Unassembled WGS sequence"/>
</dbReference>
<accession>R0KZJ4</accession>
<dbReference type="EMBL" id="KB744674">
    <property type="protein sequence ID" value="EOA94609.1"/>
    <property type="molecule type" value="Genomic_DNA"/>
</dbReference>
<evidence type="ECO:0000313" key="3">
    <source>
        <dbReference type="EMBL" id="EOA94609.1"/>
    </source>
</evidence>
<keyword evidence="2" id="KW-1133">Transmembrane helix</keyword>
<feature type="region of interest" description="Disordered" evidence="1">
    <location>
        <begin position="1"/>
        <end position="61"/>
    </location>
</feature>
<dbReference type="AlphaFoldDB" id="R0KZJ4"/>
<protein>
    <submittedName>
        <fullName evidence="3">Uncharacterized protein</fullName>
    </submittedName>
</protein>
<reference evidence="4" key="1">
    <citation type="journal article" date="2013" name="Nat. Genet.">
        <title>The duck genome and transcriptome provide insight into an avian influenza virus reservoir species.</title>
        <authorList>
            <person name="Huang Y."/>
            <person name="Li Y."/>
            <person name="Burt D.W."/>
            <person name="Chen H."/>
            <person name="Zhang Y."/>
            <person name="Qian W."/>
            <person name="Kim H."/>
            <person name="Gan S."/>
            <person name="Zhao Y."/>
            <person name="Li J."/>
            <person name="Yi K."/>
            <person name="Feng H."/>
            <person name="Zhu P."/>
            <person name="Li B."/>
            <person name="Liu Q."/>
            <person name="Fairley S."/>
            <person name="Magor K.E."/>
            <person name="Du Z."/>
            <person name="Hu X."/>
            <person name="Goodman L."/>
            <person name="Tafer H."/>
            <person name="Vignal A."/>
            <person name="Lee T."/>
            <person name="Kim K.W."/>
            <person name="Sheng Z."/>
            <person name="An Y."/>
            <person name="Searle S."/>
            <person name="Herrero J."/>
            <person name="Groenen M.A."/>
            <person name="Crooijmans R.P."/>
            <person name="Faraut T."/>
            <person name="Cai Q."/>
            <person name="Webster R.G."/>
            <person name="Aldridge J.R."/>
            <person name="Warren W.C."/>
            <person name="Bartschat S."/>
            <person name="Kehr S."/>
            <person name="Marz M."/>
            <person name="Stadler P.F."/>
            <person name="Smith J."/>
            <person name="Kraus R.H."/>
            <person name="Zhao Y."/>
            <person name="Ren L."/>
            <person name="Fei J."/>
            <person name="Morisson M."/>
            <person name="Kaiser P."/>
            <person name="Griffin D.K."/>
            <person name="Rao M."/>
            <person name="Pitel F."/>
            <person name="Wang J."/>
            <person name="Li N."/>
        </authorList>
    </citation>
    <scope>NUCLEOTIDE SEQUENCE [LARGE SCALE GENOMIC DNA]</scope>
</reference>